<protein>
    <submittedName>
        <fullName evidence="3">Adenylate/guanylate cyclase domain-containing protein</fullName>
    </submittedName>
</protein>
<dbReference type="EMBL" id="JAUEPH010000003">
    <property type="protein sequence ID" value="MDN3204258.1"/>
    <property type="molecule type" value="Genomic_DNA"/>
</dbReference>
<feature type="transmembrane region" description="Helical" evidence="1">
    <location>
        <begin position="317"/>
        <end position="339"/>
    </location>
</feature>
<dbReference type="InterPro" id="IPR011623">
    <property type="entry name" value="7TMR_DISM_rcpt_extracell_dom1"/>
</dbReference>
<comment type="caution">
    <text evidence="3">The sequence shown here is derived from an EMBL/GenBank/DDBJ whole genome shotgun (WGS) entry which is preliminary data.</text>
</comment>
<proteinExistence type="predicted"/>
<evidence type="ECO:0000256" key="1">
    <source>
        <dbReference type="SAM" id="Phobius"/>
    </source>
</evidence>
<feature type="transmembrane region" description="Helical" evidence="1">
    <location>
        <begin position="228"/>
        <end position="249"/>
    </location>
</feature>
<feature type="transmembrane region" description="Helical" evidence="1">
    <location>
        <begin position="199"/>
        <end position="221"/>
    </location>
</feature>
<keyword evidence="1" id="KW-0812">Transmembrane</keyword>
<feature type="transmembrane region" description="Helical" evidence="1">
    <location>
        <begin position="383"/>
        <end position="403"/>
    </location>
</feature>
<dbReference type="Pfam" id="PF00211">
    <property type="entry name" value="Guanylate_cyc"/>
    <property type="match status" value="1"/>
</dbReference>
<dbReference type="RefSeq" id="WP_289999809.1">
    <property type="nucleotide sequence ID" value="NZ_JAUEPH010000003.1"/>
</dbReference>
<dbReference type="PROSITE" id="PS50125">
    <property type="entry name" value="GUANYLATE_CYCLASE_2"/>
    <property type="match status" value="1"/>
</dbReference>
<reference evidence="3" key="1">
    <citation type="submission" date="2023-06" db="EMBL/GenBank/DDBJ databases">
        <title>Robiginitalea aurantiacus sp. nov. and Algoriphagus sediminis sp. nov., isolated from coastal sediment.</title>
        <authorList>
            <person name="Zhou Z.Y."/>
            <person name="An J."/>
            <person name="Jia Y.W."/>
            <person name="Du Z.J."/>
        </authorList>
    </citation>
    <scope>NUCLEOTIDE SEQUENCE</scope>
    <source>
        <strain evidence="3">C2-7</strain>
    </source>
</reference>
<dbReference type="InterPro" id="IPR050697">
    <property type="entry name" value="Adenylyl/Guanylyl_Cyclase_3/4"/>
</dbReference>
<dbReference type="InterPro" id="IPR029787">
    <property type="entry name" value="Nucleotide_cyclase"/>
</dbReference>
<dbReference type="PANTHER" id="PTHR43081">
    <property type="entry name" value="ADENYLATE CYCLASE, TERMINAL-DIFFERENTIATION SPECIFIC-RELATED"/>
    <property type="match status" value="1"/>
</dbReference>
<dbReference type="SUPFAM" id="SSF55073">
    <property type="entry name" value="Nucleotide cyclase"/>
    <property type="match status" value="1"/>
</dbReference>
<keyword evidence="4" id="KW-1185">Reference proteome</keyword>
<dbReference type="SMART" id="SM00044">
    <property type="entry name" value="CYCc"/>
    <property type="match status" value="1"/>
</dbReference>
<evidence type="ECO:0000259" key="2">
    <source>
        <dbReference type="PROSITE" id="PS50125"/>
    </source>
</evidence>
<dbReference type="Pfam" id="PF07695">
    <property type="entry name" value="7TMR-DISM_7TM"/>
    <property type="match status" value="1"/>
</dbReference>
<dbReference type="PANTHER" id="PTHR43081:SF1">
    <property type="entry name" value="ADENYLATE CYCLASE, TERMINAL-DIFFERENTIATION SPECIFIC"/>
    <property type="match status" value="1"/>
</dbReference>
<dbReference type="Gene3D" id="3.30.70.1230">
    <property type="entry name" value="Nucleotide cyclase"/>
    <property type="match status" value="1"/>
</dbReference>
<dbReference type="CDD" id="cd07302">
    <property type="entry name" value="CHD"/>
    <property type="match status" value="1"/>
</dbReference>
<gene>
    <name evidence="3" type="ORF">QVH07_08860</name>
</gene>
<dbReference type="Proteomes" id="UP001171916">
    <property type="component" value="Unassembled WGS sequence"/>
</dbReference>
<feature type="domain" description="Guanylate cyclase" evidence="2">
    <location>
        <begin position="455"/>
        <end position="577"/>
    </location>
</feature>
<keyword evidence="1" id="KW-1133">Transmembrane helix</keyword>
<keyword evidence="1" id="KW-0472">Membrane</keyword>
<name>A0ABT7YCL1_9BACT</name>
<accession>A0ABT7YCL1</accession>
<evidence type="ECO:0000313" key="3">
    <source>
        <dbReference type="EMBL" id="MDN3204258.1"/>
    </source>
</evidence>
<dbReference type="InterPro" id="IPR001054">
    <property type="entry name" value="A/G_cyclase"/>
</dbReference>
<feature type="transmembrane region" description="Helical" evidence="1">
    <location>
        <begin position="351"/>
        <end position="371"/>
    </location>
</feature>
<sequence length="691" mass="78473">MKRNQLFSGFLLIFLSLLAHFTVFGRSNFSARSGVLKAEPSESGKLSAFPLSGEWEFFFQKFATEISPQDEGQILNVPGDWHEVSDFGPNYTEGFGTYRLRISGLRNGQIYGLKIPTIHSAHRIILDGTLMGGLGEIGRTRDEVVPEVGGQVLYFTAEAAEIILLIEVSNFHYFQSGIWSPIFLGDEMSILRMDRTDRMYSFLLVGALLIMGIYHLFLVFIQKRFKESLFFGAACIFLAVRELAGPDAILLDIWPSLSHSFILRLVFLCLGLAFMFQTLFVFKLFLENKKSWVFKSPIIVTVVFILGILVLDTRTGSVFFNYFTLILAPPFLLFCIYLVIKAVVKKREGAFIFLSGLVFFYTAATYDFIWAFRDAGSGSSNYLLPYGFFFLILSQSVLLAIRFNKAFINEAKLSNRLKLTNESFRRFVPQAFLKLLGKEDIIDVKLGDSISRDMTVLFADVRDFTSLSEGLSSKETFEFINRLLKRTDPIISKNGGFIDKYIGDAVMALFEESPDDALKAAIELQKQIDEANKSSGLNIGLGIGVHFGNLILGTVGSDQRMDGTVISDAVNTASRIEELTKTYNVRILISDDCKIMLNNPDEFKFRKIDEVNLRGRKALTKLYEVIFSESKNQEEFLGLYEKAWSFYRQVNVVPAKELFEKCLDFEPEDGPSKYFLRKIKEYNKARPRQFE</sequence>
<evidence type="ECO:0000313" key="4">
    <source>
        <dbReference type="Proteomes" id="UP001171916"/>
    </source>
</evidence>
<feature type="transmembrane region" description="Helical" evidence="1">
    <location>
        <begin position="261"/>
        <end position="285"/>
    </location>
</feature>
<organism evidence="3 4">
    <name type="scientific">Algoriphagus sediminis</name>
    <dbReference type="NCBI Taxonomy" id="3057113"/>
    <lineage>
        <taxon>Bacteria</taxon>
        <taxon>Pseudomonadati</taxon>
        <taxon>Bacteroidota</taxon>
        <taxon>Cytophagia</taxon>
        <taxon>Cytophagales</taxon>
        <taxon>Cyclobacteriaceae</taxon>
        <taxon>Algoriphagus</taxon>
    </lineage>
</organism>
<feature type="transmembrane region" description="Helical" evidence="1">
    <location>
        <begin position="292"/>
        <end position="311"/>
    </location>
</feature>